<feature type="domain" description="Copper amine oxidase-like N-terminal" evidence="1">
    <location>
        <begin position="46"/>
        <end position="139"/>
    </location>
</feature>
<dbReference type="Proteomes" id="UP000070352">
    <property type="component" value="Unassembled WGS sequence"/>
</dbReference>
<gene>
    <name evidence="2" type="ORF">U473_11195</name>
</gene>
<proteinExistence type="predicted"/>
<evidence type="ECO:0000259" key="1">
    <source>
        <dbReference type="Pfam" id="PF07833"/>
    </source>
</evidence>
<organism evidence="2 3">
    <name type="scientific">Tepidibacillus decaturensis</name>
    <dbReference type="NCBI Taxonomy" id="1413211"/>
    <lineage>
        <taxon>Bacteria</taxon>
        <taxon>Bacillati</taxon>
        <taxon>Bacillota</taxon>
        <taxon>Bacilli</taxon>
        <taxon>Bacillales</taxon>
        <taxon>Bacillaceae</taxon>
        <taxon>Tepidibacillus</taxon>
    </lineage>
</organism>
<dbReference type="RefSeq" id="WP_068726349.1">
    <property type="nucleotide sequence ID" value="NZ_LSKU01000001.1"/>
</dbReference>
<name>A0A135L6G2_9BACI</name>
<dbReference type="SUPFAM" id="SSF55383">
    <property type="entry name" value="Copper amine oxidase, domain N"/>
    <property type="match status" value="1"/>
</dbReference>
<sequence length="688" mass="80785">MNKKWFTLIFVIMIVFSFTPQLSFANPSLQKGMIEVDGIRQDMDYLFNNHKVYLPLSAIAKKLEITSRWNSGTNTITLFYPDQRKVNIKVKSKQFYKEGLWRKLDIVLFKGTTYISLNELSPLIERKYQWDEETKTLFIYMYAYQQLGQSINNDLPYQGLDVIGNQIQFKSEDLPQASWSLNGDLTDFRLIGNTKQMNMEEFRFVAFYQLNQTISQLVITQRKLPTGDQIFFIKAYSPKGDQQLKVNIEENKQVYGSRAYHYIDHDQLHTWLSEEAYQPQATLEIKAGESLDQWVILSKEKLELEDPFVKRAWEMSENYHKTNTWVTAEGTHRYTPIEYQDKEEYHNKNISLQASVPMLLIETLQIKPNRLLEDFVDNAKFTLIKMQREDGFWRAGVNAAYLNRAYGLGPNYIDTRMSVDASLFLIRYGLMYDDQEALEKGMQFKNYFKQLKEIGIVYQLNGGYLYPDYYSEQQRGKTLVSLNHALYEINYLYALYHWLQDEEAKQLADEMLTFIENSADHWVNEDGDLYYALSPAGKYYGEDYVNITYMDLFTTQGILRYSGEDDSMITKLFAQKGNYLDQIQSPEYESHLHLNHLFEKFDQSHGEKGDLFLSYPLEVKAANDAELAYTTFGAYHWMKGIESITFKGQKIPLDPKKKYMVVITNDKLYLYDRSPEDPLVKVQVWTDQ</sequence>
<dbReference type="STRING" id="1413211.U473_11195"/>
<dbReference type="AlphaFoldDB" id="A0A135L6G2"/>
<dbReference type="EMBL" id="LSKU01000001">
    <property type="protein sequence ID" value="KXG44519.1"/>
    <property type="molecule type" value="Genomic_DNA"/>
</dbReference>
<protein>
    <recommendedName>
        <fullName evidence="1">Copper amine oxidase-like N-terminal domain-containing protein</fullName>
    </recommendedName>
</protein>
<evidence type="ECO:0000313" key="3">
    <source>
        <dbReference type="Proteomes" id="UP000070352"/>
    </source>
</evidence>
<dbReference type="OrthoDB" id="1736525at2"/>
<keyword evidence="3" id="KW-1185">Reference proteome</keyword>
<evidence type="ECO:0000313" key="2">
    <source>
        <dbReference type="EMBL" id="KXG44519.1"/>
    </source>
</evidence>
<dbReference type="InterPro" id="IPR012854">
    <property type="entry name" value="Cu_amine_oxidase-like_N"/>
</dbReference>
<dbReference type="InterPro" id="IPR036582">
    <property type="entry name" value="Mao_N_sf"/>
</dbReference>
<reference evidence="2 3" key="1">
    <citation type="submission" date="2016-02" db="EMBL/GenBank/DDBJ databases">
        <title>Draft Genome for Tepidibacillus decaturensis nov. sp. Strain Z9, an Anaerobic, Moderately Thermophilic and Heterotrophic Bacterium from Deep Subsurface of the Illinois Basin, USA.</title>
        <authorList>
            <person name="Dong Y."/>
            <person name="Chang J.Y."/>
            <person name="Sanford R."/>
            <person name="Fouke B.W."/>
        </authorList>
    </citation>
    <scope>NUCLEOTIDE SEQUENCE [LARGE SCALE GENOMIC DNA]</scope>
    <source>
        <strain evidence="2 3">Z9</strain>
    </source>
</reference>
<comment type="caution">
    <text evidence="2">The sequence shown here is derived from an EMBL/GenBank/DDBJ whole genome shotgun (WGS) entry which is preliminary data.</text>
</comment>
<accession>A0A135L6G2</accession>
<dbReference type="Pfam" id="PF07833">
    <property type="entry name" value="Cu_amine_oxidN1"/>
    <property type="match status" value="1"/>
</dbReference>